<dbReference type="Proteomes" id="UP001066276">
    <property type="component" value="Chromosome 3_2"/>
</dbReference>
<gene>
    <name evidence="1" type="ORF">NDU88_001274</name>
</gene>
<evidence type="ECO:0000313" key="2">
    <source>
        <dbReference type="Proteomes" id="UP001066276"/>
    </source>
</evidence>
<protein>
    <submittedName>
        <fullName evidence="1">Uncharacterized protein</fullName>
    </submittedName>
</protein>
<keyword evidence="2" id="KW-1185">Reference proteome</keyword>
<accession>A0AAV7TJ81</accession>
<reference evidence="1" key="1">
    <citation type="journal article" date="2022" name="bioRxiv">
        <title>Sequencing and chromosome-scale assembly of the giantPleurodeles waltlgenome.</title>
        <authorList>
            <person name="Brown T."/>
            <person name="Elewa A."/>
            <person name="Iarovenko S."/>
            <person name="Subramanian E."/>
            <person name="Araus A.J."/>
            <person name="Petzold A."/>
            <person name="Susuki M."/>
            <person name="Suzuki K.-i.T."/>
            <person name="Hayashi T."/>
            <person name="Toyoda A."/>
            <person name="Oliveira C."/>
            <person name="Osipova E."/>
            <person name="Leigh N.D."/>
            <person name="Simon A."/>
            <person name="Yun M.H."/>
        </authorList>
    </citation>
    <scope>NUCLEOTIDE SEQUENCE</scope>
    <source>
        <strain evidence="1">20211129_DDA</strain>
        <tissue evidence="1">Liver</tissue>
    </source>
</reference>
<dbReference type="AlphaFoldDB" id="A0AAV7TJ81"/>
<organism evidence="1 2">
    <name type="scientific">Pleurodeles waltl</name>
    <name type="common">Iberian ribbed newt</name>
    <dbReference type="NCBI Taxonomy" id="8319"/>
    <lineage>
        <taxon>Eukaryota</taxon>
        <taxon>Metazoa</taxon>
        <taxon>Chordata</taxon>
        <taxon>Craniata</taxon>
        <taxon>Vertebrata</taxon>
        <taxon>Euteleostomi</taxon>
        <taxon>Amphibia</taxon>
        <taxon>Batrachia</taxon>
        <taxon>Caudata</taxon>
        <taxon>Salamandroidea</taxon>
        <taxon>Salamandridae</taxon>
        <taxon>Pleurodelinae</taxon>
        <taxon>Pleurodeles</taxon>
    </lineage>
</organism>
<dbReference type="EMBL" id="JANPWB010000006">
    <property type="protein sequence ID" value="KAJ1175989.1"/>
    <property type="molecule type" value="Genomic_DNA"/>
</dbReference>
<comment type="caution">
    <text evidence="1">The sequence shown here is derived from an EMBL/GenBank/DDBJ whole genome shotgun (WGS) entry which is preliminary data.</text>
</comment>
<sequence>MEYACSFCPNVKGGPRRDQRDPRPEVDPTLFPETVREWNRYDVLDAVTTGSNSSGLYVVPVVALQQRAGGRATTHVTDRF</sequence>
<name>A0AAV7TJ81_PLEWA</name>
<evidence type="ECO:0000313" key="1">
    <source>
        <dbReference type="EMBL" id="KAJ1175989.1"/>
    </source>
</evidence>
<proteinExistence type="predicted"/>